<dbReference type="GO" id="GO:0006364">
    <property type="term" value="P:rRNA processing"/>
    <property type="evidence" value="ECO:0007669"/>
    <property type="project" value="UniProtKB-KW"/>
</dbReference>
<dbReference type="InterPro" id="IPR011545">
    <property type="entry name" value="DEAD/DEAH_box_helicase_dom"/>
</dbReference>
<dbReference type="InterPro" id="IPR000629">
    <property type="entry name" value="RNA-helicase_DEAD-box_CS"/>
</dbReference>
<dbReference type="Pfam" id="PF00270">
    <property type="entry name" value="DEAD"/>
    <property type="match status" value="1"/>
</dbReference>
<feature type="short sequence motif" description="Q motif" evidence="8">
    <location>
        <begin position="21"/>
        <end position="49"/>
    </location>
</feature>
<evidence type="ECO:0000256" key="6">
    <source>
        <dbReference type="ARBA" id="ARBA00022840"/>
    </source>
</evidence>
<dbReference type="PROSITE" id="PS51195">
    <property type="entry name" value="Q_MOTIF"/>
    <property type="match status" value="1"/>
</dbReference>
<keyword evidence="7 10" id="KW-0694">RNA-binding</keyword>
<keyword evidence="4 9" id="KW-0378">Hydrolase</keyword>
<sequence>MSTTGAMYTSESLKAANAQPYSSMEGKLDPMLLQALKDMNFDFMTPVQSKVLSGLSSLKSDCLVQAKTGTGKTTAFLLPAIQNALTQSPPKGQVAILVLSPTRELALQIAAEASRLVSKLRRPFEVHTAFGGTAKATYLNKFTRGDPKILVATPGRLNDYLSEEEVRAQFRGMMTLVLDEADRMLDAGFLPDILKLLRALPPKSGRNGQWQGMCFSATIPPKMQQVLSHVLSKDHVSISTLDASEPPTLAKVPQYSVVIPSIVDTFTALYSLINEEIQATEGESKIIVFGTTANLVAFATVVGRGMDFPDVSLVLQVGLPADADAYTHRVGRTARAGKDGRAVILLTQTESFFLSVNRQFPIKPYPASDKVLNDPNTADKMSSALQSIDPKSKQKAYSAYLGFMKGFMNKMRMNAAELVQMANQFALNGMQCDEVPEMEKKTIGKMGLKGVPGIRYAKPSQEERAAVKRGFSGTETPTGNEAPSRRLRHQGVPDAMSTLRNEAWEAYPAPGERASDRGGSGVRGGRESSRGGSGMRGRGRGRGGHPGNVAKPKRREERNAMV</sequence>
<evidence type="ECO:0000256" key="11">
    <source>
        <dbReference type="SAM" id="MobiDB-lite"/>
    </source>
</evidence>
<dbReference type="AlphaFoldDB" id="A0AAD9ZGQ6"/>
<feature type="region of interest" description="Disordered" evidence="11">
    <location>
        <begin position="457"/>
        <end position="491"/>
    </location>
</feature>
<dbReference type="InterPro" id="IPR027417">
    <property type="entry name" value="P-loop_NTPase"/>
</dbReference>
<dbReference type="SMART" id="SM00487">
    <property type="entry name" value="DEXDc"/>
    <property type="match status" value="1"/>
</dbReference>
<keyword evidence="16" id="KW-1185">Reference proteome</keyword>
<comment type="domain">
    <text evidence="10">The Q motif is unique to and characteristic of the DEAD box family of RNA helicases and controls ATP binding and hydrolysis.</text>
</comment>
<evidence type="ECO:0000256" key="1">
    <source>
        <dbReference type="ARBA" id="ARBA00004604"/>
    </source>
</evidence>
<dbReference type="GO" id="GO:0005524">
    <property type="term" value="F:ATP binding"/>
    <property type="evidence" value="ECO:0007669"/>
    <property type="project" value="UniProtKB-UniRule"/>
</dbReference>
<dbReference type="InterPro" id="IPR014014">
    <property type="entry name" value="RNA_helicase_DEAD_Q_motif"/>
</dbReference>
<keyword evidence="6 9" id="KW-0067">ATP-binding</keyword>
<dbReference type="SMART" id="SM00490">
    <property type="entry name" value="HELICc"/>
    <property type="match status" value="1"/>
</dbReference>
<evidence type="ECO:0000256" key="4">
    <source>
        <dbReference type="ARBA" id="ARBA00022801"/>
    </source>
</evidence>
<dbReference type="EC" id="3.6.4.13" evidence="10"/>
<dbReference type="PROSITE" id="PS51194">
    <property type="entry name" value="HELICASE_CTER"/>
    <property type="match status" value="1"/>
</dbReference>
<organism evidence="15 16">
    <name type="scientific">Lepraria neglecta</name>
    <dbReference type="NCBI Taxonomy" id="209136"/>
    <lineage>
        <taxon>Eukaryota</taxon>
        <taxon>Fungi</taxon>
        <taxon>Dikarya</taxon>
        <taxon>Ascomycota</taxon>
        <taxon>Pezizomycotina</taxon>
        <taxon>Lecanoromycetes</taxon>
        <taxon>OSLEUM clade</taxon>
        <taxon>Lecanoromycetidae</taxon>
        <taxon>Lecanorales</taxon>
        <taxon>Lecanorineae</taxon>
        <taxon>Stereocaulaceae</taxon>
        <taxon>Lepraria</taxon>
    </lineage>
</organism>
<name>A0AAD9ZGQ6_9LECA</name>
<dbReference type="Proteomes" id="UP001276659">
    <property type="component" value="Unassembled WGS sequence"/>
</dbReference>
<evidence type="ECO:0000256" key="2">
    <source>
        <dbReference type="ARBA" id="ARBA00022552"/>
    </source>
</evidence>
<comment type="function">
    <text evidence="10">RNA helicase.</text>
</comment>
<dbReference type="Pfam" id="PF00271">
    <property type="entry name" value="Helicase_C"/>
    <property type="match status" value="1"/>
</dbReference>
<feature type="domain" description="Helicase C-terminal" evidence="13">
    <location>
        <begin position="222"/>
        <end position="389"/>
    </location>
</feature>
<accession>A0AAD9ZGQ6</accession>
<dbReference type="GO" id="GO:0003724">
    <property type="term" value="F:RNA helicase activity"/>
    <property type="evidence" value="ECO:0007669"/>
    <property type="project" value="UniProtKB-EC"/>
</dbReference>
<dbReference type="CDD" id="cd17964">
    <property type="entry name" value="DEADc_MSS116"/>
    <property type="match status" value="1"/>
</dbReference>
<evidence type="ECO:0000256" key="3">
    <source>
        <dbReference type="ARBA" id="ARBA00022741"/>
    </source>
</evidence>
<comment type="similarity">
    <text evidence="9">Belongs to the DEAD box helicase family.</text>
</comment>
<evidence type="ECO:0000256" key="10">
    <source>
        <dbReference type="RuleBase" id="RU365068"/>
    </source>
</evidence>
<feature type="domain" description="DEAD-box RNA helicase Q" evidence="14">
    <location>
        <begin position="21"/>
        <end position="49"/>
    </location>
</feature>
<gene>
    <name evidence="15" type="ORF">OEA41_000822</name>
</gene>
<dbReference type="Gene3D" id="3.40.50.300">
    <property type="entry name" value="P-loop containing nucleotide triphosphate hydrolases"/>
    <property type="match status" value="2"/>
</dbReference>
<evidence type="ECO:0000259" key="13">
    <source>
        <dbReference type="PROSITE" id="PS51194"/>
    </source>
</evidence>
<evidence type="ECO:0000256" key="5">
    <source>
        <dbReference type="ARBA" id="ARBA00022806"/>
    </source>
</evidence>
<evidence type="ECO:0000259" key="14">
    <source>
        <dbReference type="PROSITE" id="PS51195"/>
    </source>
</evidence>
<evidence type="ECO:0000256" key="7">
    <source>
        <dbReference type="ARBA" id="ARBA00022884"/>
    </source>
</evidence>
<dbReference type="InterPro" id="IPR001650">
    <property type="entry name" value="Helicase_C-like"/>
</dbReference>
<dbReference type="GO" id="GO:0016787">
    <property type="term" value="F:hydrolase activity"/>
    <property type="evidence" value="ECO:0007669"/>
    <property type="project" value="UniProtKB-KW"/>
</dbReference>
<evidence type="ECO:0000259" key="12">
    <source>
        <dbReference type="PROSITE" id="PS51192"/>
    </source>
</evidence>
<dbReference type="GO" id="GO:0005730">
    <property type="term" value="C:nucleolus"/>
    <property type="evidence" value="ECO:0007669"/>
    <property type="project" value="UniProtKB-SubCell"/>
</dbReference>
<dbReference type="GO" id="GO:0003723">
    <property type="term" value="F:RNA binding"/>
    <property type="evidence" value="ECO:0007669"/>
    <property type="project" value="UniProtKB-UniRule"/>
</dbReference>
<dbReference type="PANTHER" id="PTHR24031">
    <property type="entry name" value="RNA HELICASE"/>
    <property type="match status" value="1"/>
</dbReference>
<proteinExistence type="inferred from homology"/>
<reference evidence="15" key="1">
    <citation type="submission" date="2022-11" db="EMBL/GenBank/DDBJ databases">
        <title>Chromosomal genome sequence assembly and mating type (MAT) locus characterization of the leprose asexual lichenized fungus Lepraria neglecta (Nyl.) Erichsen.</title>
        <authorList>
            <person name="Allen J.L."/>
            <person name="Pfeffer B."/>
        </authorList>
    </citation>
    <scope>NUCLEOTIDE SEQUENCE</scope>
    <source>
        <strain evidence="15">Allen 5258</strain>
    </source>
</reference>
<comment type="subcellular location">
    <subcellularLocation>
        <location evidence="1">Nucleus</location>
        <location evidence="1">Nucleolus</location>
    </subcellularLocation>
</comment>
<keyword evidence="3 9" id="KW-0547">Nucleotide-binding</keyword>
<evidence type="ECO:0000313" key="16">
    <source>
        <dbReference type="Proteomes" id="UP001276659"/>
    </source>
</evidence>
<feature type="domain" description="Helicase ATP-binding" evidence="12">
    <location>
        <begin position="53"/>
        <end position="237"/>
    </location>
</feature>
<dbReference type="EMBL" id="JASNWA010000003">
    <property type="protein sequence ID" value="KAK3178685.1"/>
    <property type="molecule type" value="Genomic_DNA"/>
</dbReference>
<comment type="catalytic activity">
    <reaction evidence="10">
        <text>ATP + H2O = ADP + phosphate + H(+)</text>
        <dbReference type="Rhea" id="RHEA:13065"/>
        <dbReference type="ChEBI" id="CHEBI:15377"/>
        <dbReference type="ChEBI" id="CHEBI:15378"/>
        <dbReference type="ChEBI" id="CHEBI:30616"/>
        <dbReference type="ChEBI" id="CHEBI:43474"/>
        <dbReference type="ChEBI" id="CHEBI:456216"/>
        <dbReference type="EC" id="3.6.4.13"/>
    </reaction>
</comment>
<evidence type="ECO:0000256" key="9">
    <source>
        <dbReference type="RuleBase" id="RU000492"/>
    </source>
</evidence>
<dbReference type="PROSITE" id="PS00039">
    <property type="entry name" value="DEAD_ATP_HELICASE"/>
    <property type="match status" value="1"/>
</dbReference>
<comment type="caution">
    <text evidence="15">The sequence shown here is derived from an EMBL/GenBank/DDBJ whole genome shotgun (WGS) entry which is preliminary data.</text>
</comment>
<feature type="region of interest" description="Disordered" evidence="11">
    <location>
        <begin position="505"/>
        <end position="562"/>
    </location>
</feature>
<dbReference type="SUPFAM" id="SSF52540">
    <property type="entry name" value="P-loop containing nucleoside triphosphate hydrolases"/>
    <property type="match status" value="2"/>
</dbReference>
<keyword evidence="2" id="KW-0698">rRNA processing</keyword>
<dbReference type="PROSITE" id="PS51192">
    <property type="entry name" value="HELICASE_ATP_BIND_1"/>
    <property type="match status" value="1"/>
</dbReference>
<evidence type="ECO:0000313" key="15">
    <source>
        <dbReference type="EMBL" id="KAK3178685.1"/>
    </source>
</evidence>
<dbReference type="InterPro" id="IPR014001">
    <property type="entry name" value="Helicase_ATP-bd"/>
</dbReference>
<protein>
    <recommendedName>
        <fullName evidence="10">ATP-dependent RNA helicase</fullName>
        <ecNumber evidence="10">3.6.4.13</ecNumber>
    </recommendedName>
</protein>
<evidence type="ECO:0000256" key="8">
    <source>
        <dbReference type="PROSITE-ProRule" id="PRU00552"/>
    </source>
</evidence>
<keyword evidence="5 9" id="KW-0347">Helicase</keyword>